<dbReference type="InterPro" id="IPR006509">
    <property type="entry name" value="RBM39_SF"/>
</dbReference>
<comment type="caution">
    <text evidence="6">The sequence shown here is derived from an EMBL/GenBank/DDBJ whole genome shotgun (WGS) entry which is preliminary data.</text>
</comment>
<evidence type="ECO:0000256" key="2">
    <source>
        <dbReference type="ARBA" id="ARBA00022737"/>
    </source>
</evidence>
<dbReference type="Proteomes" id="UP000285712">
    <property type="component" value="Unassembled WGS sequence"/>
</dbReference>
<feature type="domain" description="RRM" evidence="4">
    <location>
        <begin position="104"/>
        <end position="186"/>
    </location>
</feature>
<evidence type="ECO:0000313" key="12">
    <source>
        <dbReference type="Proteomes" id="UP000286510"/>
    </source>
</evidence>
<dbReference type="SMART" id="SM00360">
    <property type="entry name" value="RRM"/>
    <property type="match status" value="1"/>
</dbReference>
<dbReference type="InterPro" id="IPR000504">
    <property type="entry name" value="RRM_dom"/>
</dbReference>
<dbReference type="VEuPathDB" id="FungiDB:H257_07019"/>
<accession>A0A397ERJ7</accession>
<keyword evidence="2" id="KW-0677">Repeat</keyword>
<dbReference type="Gene3D" id="3.30.70.330">
    <property type="match status" value="1"/>
</dbReference>
<dbReference type="Pfam" id="PF15519">
    <property type="entry name" value="RBM39linker"/>
    <property type="match status" value="1"/>
</dbReference>
<dbReference type="CDD" id="cd12285">
    <property type="entry name" value="RRM3_RBM39_like"/>
    <property type="match status" value="1"/>
</dbReference>
<dbReference type="Proteomes" id="UP000286510">
    <property type="component" value="Unassembled WGS sequence"/>
</dbReference>
<dbReference type="Proteomes" id="UP000285430">
    <property type="component" value="Unassembled WGS sequence"/>
</dbReference>
<evidence type="ECO:0000313" key="10">
    <source>
        <dbReference type="Proteomes" id="UP000285430"/>
    </source>
</evidence>
<keyword evidence="1" id="KW-0597">Phosphoprotein</keyword>
<dbReference type="Proteomes" id="UP000266196">
    <property type="component" value="Unassembled WGS sequence"/>
</dbReference>
<evidence type="ECO:0000256" key="1">
    <source>
        <dbReference type="ARBA" id="ARBA00022553"/>
    </source>
</evidence>
<dbReference type="InterPro" id="IPR012677">
    <property type="entry name" value="Nucleotide-bd_a/b_plait_sf"/>
</dbReference>
<evidence type="ECO:0000313" key="8">
    <source>
        <dbReference type="EMBL" id="RHZ14002.1"/>
    </source>
</evidence>
<gene>
    <name evidence="8" type="ORF">DYB26_011326</name>
    <name evidence="6" type="ORF">DYB31_015439</name>
    <name evidence="5" type="ORF">DYB35_007619</name>
    <name evidence="7" type="ORF">DYB37_006758</name>
</gene>
<dbReference type="InterPro" id="IPR029123">
    <property type="entry name" value="RBM39_linker"/>
</dbReference>
<evidence type="ECO:0000313" key="11">
    <source>
        <dbReference type="Proteomes" id="UP000285712"/>
    </source>
</evidence>
<dbReference type="GO" id="GO:0005634">
    <property type="term" value="C:nucleus"/>
    <property type="evidence" value="ECO:0007669"/>
    <property type="project" value="InterPro"/>
</dbReference>
<evidence type="ECO:0000313" key="5">
    <source>
        <dbReference type="EMBL" id="RHY91309.1"/>
    </source>
</evidence>
<dbReference type="EMBL" id="QUTG01003508">
    <property type="protein sequence ID" value="RHY91309.1"/>
    <property type="molecule type" value="Genomic_DNA"/>
</dbReference>
<evidence type="ECO:0000259" key="4">
    <source>
        <dbReference type="SMART" id="SM00360"/>
    </source>
</evidence>
<proteinExistence type="predicted"/>
<dbReference type="GO" id="GO:0003723">
    <property type="term" value="F:RNA binding"/>
    <property type="evidence" value="ECO:0007669"/>
    <property type="project" value="UniProtKB-KW"/>
</dbReference>
<evidence type="ECO:0000313" key="9">
    <source>
        <dbReference type="Proteomes" id="UP000266196"/>
    </source>
</evidence>
<reference evidence="9 10" key="1">
    <citation type="submission" date="2018-08" db="EMBL/GenBank/DDBJ databases">
        <title>Aphanomyces genome sequencing and annotation.</title>
        <authorList>
            <person name="Minardi D."/>
            <person name="Oidtmann B."/>
            <person name="Van Der Giezen M."/>
            <person name="Studholme D.J."/>
        </authorList>
    </citation>
    <scope>NUCLEOTIDE SEQUENCE [LARGE SCALE GENOMIC DNA]</scope>
    <source>
        <strain evidence="6 9">197901</strain>
        <strain evidence="7 10">Da</strain>
        <strain evidence="8 12">FDL457</strain>
        <strain evidence="5 11">Sv</strain>
    </source>
</reference>
<dbReference type="SUPFAM" id="SSF54928">
    <property type="entry name" value="RNA-binding domain, RBD"/>
    <property type="match status" value="1"/>
</dbReference>
<name>A0A397ERJ7_APHAT</name>
<organism evidence="6 9">
    <name type="scientific">Aphanomyces astaci</name>
    <name type="common">Crayfish plague agent</name>
    <dbReference type="NCBI Taxonomy" id="112090"/>
    <lineage>
        <taxon>Eukaryota</taxon>
        <taxon>Sar</taxon>
        <taxon>Stramenopiles</taxon>
        <taxon>Oomycota</taxon>
        <taxon>Saprolegniomycetes</taxon>
        <taxon>Saprolegniales</taxon>
        <taxon>Verrucalvaceae</taxon>
        <taxon>Aphanomyces</taxon>
    </lineage>
</organism>
<evidence type="ECO:0000313" key="7">
    <source>
        <dbReference type="EMBL" id="RHZ07330.1"/>
    </source>
</evidence>
<dbReference type="EMBL" id="QUTH01006405">
    <property type="protein sequence ID" value="RHZ07330.1"/>
    <property type="molecule type" value="Genomic_DNA"/>
</dbReference>
<sequence>MGVFYVCDRRDNGPSSFNNKGFGGGGGNWKLEDEEGSGGYALNSQSRSALMAKLAGGAASLTLPTLLPTNNLMAVTNPPPVAASVAQRAAALAGGDIEGVDNVCFVVKNMFDLLKERRSGNPDWHVEIQQDVEDECSRYGKVVHSFVEKDKDGGLVYICFDAVSAAREAAHRLHGRWFNMRQISVRFMPTQEYVGMFPATRAAIAASKQPE</sequence>
<dbReference type="EMBL" id="QUTF01014222">
    <property type="protein sequence ID" value="RHZ14002.1"/>
    <property type="molecule type" value="Genomic_DNA"/>
</dbReference>
<dbReference type="InterPro" id="IPR035979">
    <property type="entry name" value="RBD_domain_sf"/>
</dbReference>
<dbReference type="AlphaFoldDB" id="A0A397ERJ7"/>
<protein>
    <recommendedName>
        <fullName evidence="4">RRM domain-containing protein</fullName>
    </recommendedName>
</protein>
<evidence type="ECO:0000313" key="6">
    <source>
        <dbReference type="EMBL" id="RHY97337.1"/>
    </source>
</evidence>
<dbReference type="PANTHER" id="PTHR48036">
    <property type="entry name" value="SPLICING FACTOR (PAD-1), PUTATIVE (AFU_ORTHOLOGUE AFUA_1G15810)-RELATED"/>
    <property type="match status" value="1"/>
</dbReference>
<keyword evidence="3" id="KW-0694">RNA-binding</keyword>
<dbReference type="EMBL" id="QUTE01016340">
    <property type="protein sequence ID" value="RHY97337.1"/>
    <property type="molecule type" value="Genomic_DNA"/>
</dbReference>
<evidence type="ECO:0000256" key="3">
    <source>
        <dbReference type="ARBA" id="ARBA00022884"/>
    </source>
</evidence>
<dbReference type="GO" id="GO:0006397">
    <property type="term" value="P:mRNA processing"/>
    <property type="evidence" value="ECO:0007669"/>
    <property type="project" value="InterPro"/>
</dbReference>